<feature type="domain" description="VOC" evidence="1">
    <location>
        <begin position="6"/>
        <end position="121"/>
    </location>
</feature>
<dbReference type="PROSITE" id="PS51819">
    <property type="entry name" value="VOC"/>
    <property type="match status" value="1"/>
</dbReference>
<comment type="caution">
    <text evidence="2">The sequence shown here is derived from an EMBL/GenBank/DDBJ whole genome shotgun (WGS) entry which is preliminary data.</text>
</comment>
<proteinExistence type="predicted"/>
<protein>
    <recommendedName>
        <fullName evidence="1">VOC domain-containing protein</fullName>
    </recommendedName>
</protein>
<evidence type="ECO:0000313" key="3">
    <source>
        <dbReference type="Proteomes" id="UP000030004"/>
    </source>
</evidence>
<evidence type="ECO:0000313" key="2">
    <source>
        <dbReference type="EMBL" id="KGM50115.1"/>
    </source>
</evidence>
<dbReference type="OrthoDB" id="9793039at2"/>
<dbReference type="Gene3D" id="3.10.180.10">
    <property type="entry name" value="2,3-Dihydroxybiphenyl 1,2-Dioxygenase, domain 1"/>
    <property type="match status" value="1"/>
</dbReference>
<accession>A0A0A0EIE0</accession>
<dbReference type="InterPro" id="IPR029068">
    <property type="entry name" value="Glyas_Bleomycin-R_OHBP_Dase"/>
</dbReference>
<dbReference type="AlphaFoldDB" id="A0A0A0EIE0"/>
<dbReference type="Pfam" id="PF00903">
    <property type="entry name" value="Glyoxalase"/>
    <property type="match status" value="1"/>
</dbReference>
<dbReference type="PANTHER" id="PTHR33993">
    <property type="entry name" value="GLYOXALASE-RELATED"/>
    <property type="match status" value="1"/>
</dbReference>
<gene>
    <name evidence="2" type="ORF">ATO9_00990</name>
</gene>
<organism evidence="2 3">
    <name type="scientific">Pseudooceanicola atlanticus</name>
    <dbReference type="NCBI Taxonomy" id="1461694"/>
    <lineage>
        <taxon>Bacteria</taxon>
        <taxon>Pseudomonadati</taxon>
        <taxon>Pseudomonadota</taxon>
        <taxon>Alphaproteobacteria</taxon>
        <taxon>Rhodobacterales</taxon>
        <taxon>Paracoccaceae</taxon>
        <taxon>Pseudooceanicola</taxon>
    </lineage>
</organism>
<dbReference type="SUPFAM" id="SSF54593">
    <property type="entry name" value="Glyoxalase/Bleomycin resistance protein/Dihydroxybiphenyl dioxygenase"/>
    <property type="match status" value="1"/>
</dbReference>
<dbReference type="CDD" id="cd07247">
    <property type="entry name" value="SgaA_N_like"/>
    <property type="match status" value="1"/>
</dbReference>
<dbReference type="InterPro" id="IPR037523">
    <property type="entry name" value="VOC_core"/>
</dbReference>
<name>A0A0A0EIE0_9RHOB</name>
<dbReference type="RefSeq" id="WP_043743858.1">
    <property type="nucleotide sequence ID" value="NZ_AQQX01000001.1"/>
</dbReference>
<reference evidence="2 3" key="1">
    <citation type="journal article" date="2015" name="Antonie Van Leeuwenhoek">
        <title>Pseudooceanicola atlanticus gen. nov. sp. nov., isolated from surface seawater of the Atlantic Ocean and reclassification of Oceanicola batsensis, Oceanicola marinus, Oceanicola nitratireducens, Oceanicola nanhaiensis, Oceanicola antarcticus and Oceanicola flagellatus, as Pseudooceanicola batsensis comb. nov., Pseudooceanicola marinus comb. nov., Pseudooceanicola nitratireducens comb. nov., Pseudooceanicola nanhaiensis comb. nov., Pseudooceanicola antarcticus comb. nov., and Pseudooceanicola flagellatus comb. nov.</title>
        <authorList>
            <person name="Lai Q."/>
            <person name="Li G."/>
            <person name="Liu X."/>
            <person name="Du Y."/>
            <person name="Sun F."/>
            <person name="Shao Z."/>
        </authorList>
    </citation>
    <scope>NUCLEOTIDE SEQUENCE [LARGE SCALE GENOMIC DNA]</scope>
    <source>
        <strain evidence="2 3">22II-s11g</strain>
    </source>
</reference>
<dbReference type="PANTHER" id="PTHR33993:SF2">
    <property type="entry name" value="VOC DOMAIN-CONTAINING PROTEIN"/>
    <property type="match status" value="1"/>
</dbReference>
<sequence>MTTQPIVVWTEIPVRDIAKACDFYNAVFGWNMTPDHTSGPSPMAIFGSGDMGAVGGNLYEGEPAPAGTGNIVHIAVADLAAATDRAKVAGARIGQGPTEIPPGTFTFIEDPDGNTIGLFQGRAA</sequence>
<dbReference type="Proteomes" id="UP000030004">
    <property type="component" value="Unassembled WGS sequence"/>
</dbReference>
<evidence type="ECO:0000259" key="1">
    <source>
        <dbReference type="PROSITE" id="PS51819"/>
    </source>
</evidence>
<dbReference type="InterPro" id="IPR052164">
    <property type="entry name" value="Anthracycline_SecMetBiosynth"/>
</dbReference>
<keyword evidence="3" id="KW-1185">Reference proteome</keyword>
<dbReference type="STRING" id="1461694.ATO9_00990"/>
<dbReference type="InterPro" id="IPR004360">
    <property type="entry name" value="Glyas_Fos-R_dOase_dom"/>
</dbReference>
<dbReference type="EMBL" id="AQQX01000001">
    <property type="protein sequence ID" value="KGM50115.1"/>
    <property type="molecule type" value="Genomic_DNA"/>
</dbReference>
<dbReference type="eggNOG" id="COG3324">
    <property type="taxonomic scope" value="Bacteria"/>
</dbReference>